<dbReference type="GO" id="GO:0003006">
    <property type="term" value="P:developmental process involved in reproduction"/>
    <property type="evidence" value="ECO:0007669"/>
    <property type="project" value="UniProtKB-ARBA"/>
</dbReference>
<dbReference type="InterPro" id="IPR001806">
    <property type="entry name" value="Small_GTPase"/>
</dbReference>
<dbReference type="GO" id="GO:0007264">
    <property type="term" value="P:small GTPase-mediated signal transduction"/>
    <property type="evidence" value="ECO:0007669"/>
    <property type="project" value="InterPro"/>
</dbReference>
<dbReference type="SUPFAM" id="SSF52540">
    <property type="entry name" value="P-loop containing nucleoside triphosphate hydrolases"/>
    <property type="match status" value="1"/>
</dbReference>
<dbReference type="GO" id="GO:0005525">
    <property type="term" value="F:GTP binding"/>
    <property type="evidence" value="ECO:0007669"/>
    <property type="project" value="UniProtKB-KW"/>
</dbReference>
<dbReference type="GO" id="GO:0035099">
    <property type="term" value="P:hemocyte migration"/>
    <property type="evidence" value="ECO:0007669"/>
    <property type="project" value="UniProtKB-ARBA"/>
</dbReference>
<evidence type="ECO:0000256" key="1">
    <source>
        <dbReference type="ARBA" id="ARBA00022741"/>
    </source>
</evidence>
<evidence type="ECO:0000313" key="4">
    <source>
        <dbReference type="Proteomes" id="UP001497623"/>
    </source>
</evidence>
<evidence type="ECO:0000256" key="2">
    <source>
        <dbReference type="ARBA" id="ARBA00023134"/>
    </source>
</evidence>
<dbReference type="PROSITE" id="PS51419">
    <property type="entry name" value="RAB"/>
    <property type="match status" value="1"/>
</dbReference>
<dbReference type="GO" id="GO:0001667">
    <property type="term" value="P:ameboidal-type cell migration"/>
    <property type="evidence" value="ECO:0007669"/>
    <property type="project" value="UniProtKB-ARBA"/>
</dbReference>
<dbReference type="PROSITE" id="PS51420">
    <property type="entry name" value="RHO"/>
    <property type="match status" value="1"/>
</dbReference>
<dbReference type="GO" id="GO:0035006">
    <property type="term" value="P:melanization defense response"/>
    <property type="evidence" value="ECO:0007669"/>
    <property type="project" value="UniProtKB-ARBA"/>
</dbReference>
<dbReference type="GO" id="GO:0022412">
    <property type="term" value="P:cellular process involved in reproduction in multicellular organism"/>
    <property type="evidence" value="ECO:0007669"/>
    <property type="project" value="UniProtKB-ARBA"/>
</dbReference>
<dbReference type="GO" id="GO:0003924">
    <property type="term" value="F:GTPase activity"/>
    <property type="evidence" value="ECO:0007669"/>
    <property type="project" value="InterPro"/>
</dbReference>
<dbReference type="Gene3D" id="3.40.50.300">
    <property type="entry name" value="P-loop containing nucleotide triphosphate hydrolases"/>
    <property type="match status" value="1"/>
</dbReference>
<dbReference type="PANTHER" id="PTHR24072">
    <property type="entry name" value="RHO FAMILY GTPASE"/>
    <property type="match status" value="1"/>
</dbReference>
<dbReference type="InterPro" id="IPR003578">
    <property type="entry name" value="Small_GTPase_Rho"/>
</dbReference>
<name>A0AAV2S611_MEGNR</name>
<keyword evidence="1" id="KW-0547">Nucleotide-binding</keyword>
<evidence type="ECO:0000313" key="3">
    <source>
        <dbReference type="EMBL" id="CAL4157110.1"/>
    </source>
</evidence>
<comment type="caution">
    <text evidence="3">The sequence shown here is derived from an EMBL/GenBank/DDBJ whole genome shotgun (WGS) entry which is preliminary data.</text>
</comment>
<feature type="non-terminal residue" evidence="3">
    <location>
        <position position="1"/>
    </location>
</feature>
<feature type="non-terminal residue" evidence="3">
    <location>
        <position position="113"/>
    </location>
</feature>
<reference evidence="3 4" key="1">
    <citation type="submission" date="2024-05" db="EMBL/GenBank/DDBJ databases">
        <authorList>
            <person name="Wallberg A."/>
        </authorList>
    </citation>
    <scope>NUCLEOTIDE SEQUENCE [LARGE SCALE GENOMIC DNA]</scope>
</reference>
<keyword evidence="2" id="KW-0342">GTP-binding</keyword>
<proteinExistence type="predicted"/>
<protein>
    <submittedName>
        <fullName evidence="3">Uncharacterized protein</fullName>
    </submittedName>
</protein>
<sequence>VELTLWDTGGGGEDYIQLLPMSYPETDFFLLCYAVDNRDAFCSVEDEWYPHVVQHYPKALRFLVGTKVDLRTQEVDEHLKSNIVSYEEGLDLAKKLRLTGYMECSSLTGDGVR</sequence>
<organism evidence="3 4">
    <name type="scientific">Meganyctiphanes norvegica</name>
    <name type="common">Northern krill</name>
    <name type="synonym">Thysanopoda norvegica</name>
    <dbReference type="NCBI Taxonomy" id="48144"/>
    <lineage>
        <taxon>Eukaryota</taxon>
        <taxon>Metazoa</taxon>
        <taxon>Ecdysozoa</taxon>
        <taxon>Arthropoda</taxon>
        <taxon>Crustacea</taxon>
        <taxon>Multicrustacea</taxon>
        <taxon>Malacostraca</taxon>
        <taxon>Eumalacostraca</taxon>
        <taxon>Eucarida</taxon>
        <taxon>Euphausiacea</taxon>
        <taxon>Euphausiidae</taxon>
        <taxon>Meganyctiphanes</taxon>
    </lineage>
</organism>
<dbReference type="EMBL" id="CAXKWB010041867">
    <property type="protein sequence ID" value="CAL4157110.1"/>
    <property type="molecule type" value="Genomic_DNA"/>
</dbReference>
<dbReference type="AlphaFoldDB" id="A0AAV2S611"/>
<dbReference type="Pfam" id="PF00071">
    <property type="entry name" value="Ras"/>
    <property type="match status" value="1"/>
</dbReference>
<accession>A0AAV2S611</accession>
<dbReference type="Proteomes" id="UP001497623">
    <property type="component" value="Unassembled WGS sequence"/>
</dbReference>
<dbReference type="SMART" id="SM00174">
    <property type="entry name" value="RHO"/>
    <property type="match status" value="1"/>
</dbReference>
<gene>
    <name evidence="3" type="ORF">MNOR_LOCUS31819</name>
</gene>
<keyword evidence="4" id="KW-1185">Reference proteome</keyword>
<dbReference type="InterPro" id="IPR027417">
    <property type="entry name" value="P-loop_NTPase"/>
</dbReference>